<keyword evidence="3" id="KW-1185">Reference proteome</keyword>
<evidence type="ECO:0000256" key="1">
    <source>
        <dbReference type="SAM" id="Phobius"/>
    </source>
</evidence>
<feature type="transmembrane region" description="Helical" evidence="1">
    <location>
        <begin position="187"/>
        <end position="215"/>
    </location>
</feature>
<sequence length="446" mass="49603">MDEVADQTGAQSVRKRRVFYIPGYDPIHPRRYRELFRKEGAEQAKISGYTLDLKPKTGEGAYGWYASTEIDGAQTDAQVEVLVWSDIVRSSMSNSIPATYLQLLRTAFTYISTRALFRLMRLRKGPIIAALYPIGMLLLQLLLAVVAGSILSGLALWGLSAALAAVVFPLAEMTGLDTWFNSLSRDFVATAVLVVVGIGLVLRWILWAAVTVFILRWFKAKDGKFFAYYLMHDFAYSARWMGANPPALEERMAEFRVAIAMALQDDVDEVLVVGHSSGAHLAVSILADLIRAGGVPDNGPKLAFLSLGHVVPMVSFLPKADRLRGDLHFLAASDALTWVDVSAPGDGCAFALCDPVSVSGVKPEGKKWPLVFSAAFTQSLSPERWTELRWRFFRLHFQYLCAFDRPKDYDYFQITAGPLTLHDRYHDRPQSWTRIDVAASGYTSMS</sequence>
<evidence type="ECO:0000313" key="3">
    <source>
        <dbReference type="Proteomes" id="UP000184144"/>
    </source>
</evidence>
<evidence type="ECO:0008006" key="4">
    <source>
        <dbReference type="Google" id="ProtNLM"/>
    </source>
</evidence>
<dbReference type="SUPFAM" id="SSF53474">
    <property type="entry name" value="alpha/beta-Hydrolases"/>
    <property type="match status" value="1"/>
</dbReference>
<dbReference type="RefSeq" id="WP_073138954.1">
    <property type="nucleotide sequence ID" value="NZ_FQUV01000001.1"/>
</dbReference>
<dbReference type="EMBL" id="FQUV01000001">
    <property type="protein sequence ID" value="SHE34039.1"/>
    <property type="molecule type" value="Genomic_DNA"/>
</dbReference>
<dbReference type="AlphaFoldDB" id="A0A1M4SPE5"/>
<dbReference type="InterPro" id="IPR029058">
    <property type="entry name" value="AB_hydrolase_fold"/>
</dbReference>
<dbReference type="Proteomes" id="UP000184144">
    <property type="component" value="Unassembled WGS sequence"/>
</dbReference>
<accession>A0A1M4SPE5</accession>
<keyword evidence="1" id="KW-0812">Transmembrane</keyword>
<keyword evidence="1" id="KW-1133">Transmembrane helix</keyword>
<organism evidence="2 3">
    <name type="scientific">Litoreibacter ascidiaceicola</name>
    <dbReference type="NCBI Taxonomy" id="1486859"/>
    <lineage>
        <taxon>Bacteria</taxon>
        <taxon>Pseudomonadati</taxon>
        <taxon>Pseudomonadota</taxon>
        <taxon>Alphaproteobacteria</taxon>
        <taxon>Rhodobacterales</taxon>
        <taxon>Roseobacteraceae</taxon>
        <taxon>Litoreibacter</taxon>
    </lineage>
</organism>
<proteinExistence type="predicted"/>
<dbReference type="STRING" id="1486859.SAMN05444273_101144"/>
<feature type="transmembrane region" description="Helical" evidence="1">
    <location>
        <begin position="137"/>
        <end position="167"/>
    </location>
</feature>
<reference evidence="3" key="1">
    <citation type="submission" date="2016-11" db="EMBL/GenBank/DDBJ databases">
        <authorList>
            <person name="Varghese N."/>
            <person name="Submissions S."/>
        </authorList>
    </citation>
    <scope>NUCLEOTIDE SEQUENCE [LARGE SCALE GENOMIC DNA]</scope>
    <source>
        <strain evidence="3">DSM 100566</strain>
    </source>
</reference>
<name>A0A1M4SPE5_9RHOB</name>
<gene>
    <name evidence="2" type="ORF">SAMN05444273_101144</name>
</gene>
<evidence type="ECO:0000313" key="2">
    <source>
        <dbReference type="EMBL" id="SHE34039.1"/>
    </source>
</evidence>
<keyword evidence="1" id="KW-0472">Membrane</keyword>
<dbReference type="OrthoDB" id="7257484at2"/>
<protein>
    <recommendedName>
        <fullName evidence="4">Lipase (Class 3)</fullName>
    </recommendedName>
</protein>